<comment type="caution">
    <text evidence="1">The sequence shown here is derived from an EMBL/GenBank/DDBJ whole genome shotgun (WGS) entry which is preliminary data.</text>
</comment>
<dbReference type="RefSeq" id="WP_209666537.1">
    <property type="nucleotide sequence ID" value="NZ_JAGGMS010000001.1"/>
</dbReference>
<dbReference type="InterPro" id="IPR029063">
    <property type="entry name" value="SAM-dependent_MTases_sf"/>
</dbReference>
<dbReference type="PANTHER" id="PTHR40036:SF1">
    <property type="entry name" value="MACROCIN O-METHYLTRANSFERASE"/>
    <property type="match status" value="1"/>
</dbReference>
<dbReference type="SUPFAM" id="SSF53335">
    <property type="entry name" value="S-adenosyl-L-methionine-dependent methyltransferases"/>
    <property type="match status" value="1"/>
</dbReference>
<accession>A0ABS4PV94</accession>
<protein>
    <recommendedName>
        <fullName evidence="3">Macrocin-O-methyltransferase (TylF)</fullName>
    </recommendedName>
</protein>
<dbReference type="EMBL" id="JAGGMS010000001">
    <property type="protein sequence ID" value="MBP2183357.1"/>
    <property type="molecule type" value="Genomic_DNA"/>
</dbReference>
<keyword evidence="2" id="KW-1185">Reference proteome</keyword>
<evidence type="ECO:0000313" key="1">
    <source>
        <dbReference type="EMBL" id="MBP2183357.1"/>
    </source>
</evidence>
<sequence length="239" mass="26891">MTPWYESQRFLRKLRRFSAGEDAAAEHAEHLELFRRFSAYSLITEELFCDNLALVRERLRDLDGAVVECGTWKGGMAAAMMQLGGPDRSYHFYDSFSDGLPQATPTDGEDAMTWQAATDDPLYFDNLRTKAEDFRALVAEAGFPSVQVHEGWFADTVPQYDGEPIAVLRLDGDWYDSTMVCLENLYPHVRADGIIILDDYDAWDGCSRAVHDYLSATKSTARIRRFGGTGVALLHKVDA</sequence>
<organism evidence="1 2">
    <name type="scientific">Amycolatopsis magusensis</name>
    <dbReference type="NCBI Taxonomy" id="882444"/>
    <lineage>
        <taxon>Bacteria</taxon>
        <taxon>Bacillati</taxon>
        <taxon>Actinomycetota</taxon>
        <taxon>Actinomycetes</taxon>
        <taxon>Pseudonocardiales</taxon>
        <taxon>Pseudonocardiaceae</taxon>
        <taxon>Amycolatopsis</taxon>
    </lineage>
</organism>
<reference evidence="1 2" key="1">
    <citation type="submission" date="2021-03" db="EMBL/GenBank/DDBJ databases">
        <title>Sequencing the genomes of 1000 actinobacteria strains.</title>
        <authorList>
            <person name="Klenk H.-P."/>
        </authorList>
    </citation>
    <scope>NUCLEOTIDE SEQUENCE [LARGE SCALE GENOMIC DNA]</scope>
    <source>
        <strain evidence="1 2">DSM 45510</strain>
    </source>
</reference>
<dbReference type="Gene3D" id="3.40.50.150">
    <property type="entry name" value="Vaccinia Virus protein VP39"/>
    <property type="match status" value="1"/>
</dbReference>
<proteinExistence type="predicted"/>
<dbReference type="Pfam" id="PF05711">
    <property type="entry name" value="TylF"/>
    <property type="match status" value="1"/>
</dbReference>
<gene>
    <name evidence="1" type="ORF">JOM49_004883</name>
</gene>
<dbReference type="PANTHER" id="PTHR40036">
    <property type="entry name" value="MACROCIN O-METHYLTRANSFERASE"/>
    <property type="match status" value="1"/>
</dbReference>
<evidence type="ECO:0000313" key="2">
    <source>
        <dbReference type="Proteomes" id="UP000741013"/>
    </source>
</evidence>
<name>A0ABS4PV94_9PSEU</name>
<dbReference type="Proteomes" id="UP000741013">
    <property type="component" value="Unassembled WGS sequence"/>
</dbReference>
<evidence type="ECO:0008006" key="3">
    <source>
        <dbReference type="Google" id="ProtNLM"/>
    </source>
</evidence>
<dbReference type="InterPro" id="IPR008884">
    <property type="entry name" value="TylF_MeTrfase"/>
</dbReference>